<evidence type="ECO:0000256" key="3">
    <source>
        <dbReference type="ARBA" id="ARBA00020071"/>
    </source>
</evidence>
<comment type="similarity">
    <text evidence="2">Belongs to the polysaccharide deacetylase family.</text>
</comment>
<dbReference type="InterPro" id="IPR002509">
    <property type="entry name" value="NODB_dom"/>
</dbReference>
<name>A0A4R7C9F9_9HYPH</name>
<dbReference type="SUPFAM" id="SSF88713">
    <property type="entry name" value="Glycoside hydrolase/deacetylase"/>
    <property type="match status" value="1"/>
</dbReference>
<evidence type="ECO:0000313" key="7">
    <source>
        <dbReference type="EMBL" id="TDR95041.1"/>
    </source>
</evidence>
<dbReference type="InterPro" id="IPR011330">
    <property type="entry name" value="Glyco_hydro/deAcase_b/a-brl"/>
</dbReference>
<keyword evidence="4" id="KW-0732">Signal</keyword>
<evidence type="ECO:0000256" key="2">
    <source>
        <dbReference type="ARBA" id="ARBA00010973"/>
    </source>
</evidence>
<dbReference type="InterPro" id="IPR051398">
    <property type="entry name" value="Polysacch_Deacetylase"/>
</dbReference>
<dbReference type="AlphaFoldDB" id="A0A4R7C9F9"/>
<dbReference type="Gene3D" id="3.20.20.370">
    <property type="entry name" value="Glycoside hydrolase/deacetylase"/>
    <property type="match status" value="1"/>
</dbReference>
<gene>
    <name evidence="7" type="ORF">EV668_2333</name>
</gene>
<proteinExistence type="inferred from homology"/>
<dbReference type="RefSeq" id="WP_166652415.1">
    <property type="nucleotide sequence ID" value="NZ_SNZR01000011.1"/>
</dbReference>
<evidence type="ECO:0000256" key="4">
    <source>
        <dbReference type="ARBA" id="ARBA00022729"/>
    </source>
</evidence>
<dbReference type="GO" id="GO:0005975">
    <property type="term" value="P:carbohydrate metabolic process"/>
    <property type="evidence" value="ECO:0007669"/>
    <property type="project" value="InterPro"/>
</dbReference>
<organism evidence="7 8">
    <name type="scientific">Enterovirga rhinocerotis</name>
    <dbReference type="NCBI Taxonomy" id="1339210"/>
    <lineage>
        <taxon>Bacteria</taxon>
        <taxon>Pseudomonadati</taxon>
        <taxon>Pseudomonadota</taxon>
        <taxon>Alphaproteobacteria</taxon>
        <taxon>Hyphomicrobiales</taxon>
        <taxon>Methylobacteriaceae</taxon>
        <taxon>Enterovirga</taxon>
    </lineage>
</organism>
<accession>A0A4R7C9F9</accession>
<dbReference type="CDD" id="cd10967">
    <property type="entry name" value="CE4_GLA_like_6s"/>
    <property type="match status" value="1"/>
</dbReference>
<dbReference type="Proteomes" id="UP000295122">
    <property type="component" value="Unassembled WGS sequence"/>
</dbReference>
<evidence type="ECO:0000256" key="1">
    <source>
        <dbReference type="ARBA" id="ARBA00003236"/>
    </source>
</evidence>
<protein>
    <recommendedName>
        <fullName evidence="3">Chitooligosaccharide deacetylase</fullName>
    </recommendedName>
    <alternativeName>
        <fullName evidence="5">Nodulation protein B</fullName>
    </alternativeName>
</protein>
<evidence type="ECO:0000259" key="6">
    <source>
        <dbReference type="Pfam" id="PF01522"/>
    </source>
</evidence>
<evidence type="ECO:0000313" key="8">
    <source>
        <dbReference type="Proteomes" id="UP000295122"/>
    </source>
</evidence>
<sequence length="268" mass="29555">MLVERGWSVTYRHKLWRLLARRIPLRPFPLSGPSAVASITFDDVPDSAVSVGAQLLGRSGAAGTFYIAAGTCEFQDRHWRVCSRDQIRDLTEGGHEVGCHTAHHVNVQSLGVEALARECDENARTILEITGYPLLNFAYPFGDLGLWQARYLVQRFQSCRTIYERINVGTIDLAKVGAIGLFDRTMTRDRLEDLVGAAVAAKGWLVFYTHDVGPEPTFMGTSPRLMELTLSVLADHGVPCVTMEAALRHHGYGEDRTAPSTGARSAEI</sequence>
<comment type="caution">
    <text evidence="7">The sequence shown here is derived from an EMBL/GenBank/DDBJ whole genome shotgun (WGS) entry which is preliminary data.</text>
</comment>
<dbReference type="PANTHER" id="PTHR34216:SF11">
    <property type="entry name" value="CHITOOLIGOSACCHARIDE DEACETYLASE"/>
    <property type="match status" value="1"/>
</dbReference>
<comment type="function">
    <text evidence="1">Is involved in generating a small heat-stable compound (Nod), an acylated oligomer of N-acetylglucosamine, that stimulates mitosis in various plant protoplasts.</text>
</comment>
<dbReference type="Pfam" id="PF01522">
    <property type="entry name" value="Polysacc_deac_1"/>
    <property type="match status" value="1"/>
</dbReference>
<keyword evidence="8" id="KW-1185">Reference proteome</keyword>
<reference evidence="7 8" key="1">
    <citation type="submission" date="2019-03" db="EMBL/GenBank/DDBJ databases">
        <title>Genomic Encyclopedia of Type Strains, Phase IV (KMG-IV): sequencing the most valuable type-strain genomes for metagenomic binning, comparative biology and taxonomic classification.</title>
        <authorList>
            <person name="Goeker M."/>
        </authorList>
    </citation>
    <scope>NUCLEOTIDE SEQUENCE [LARGE SCALE GENOMIC DNA]</scope>
    <source>
        <strain evidence="7 8">DSM 25903</strain>
    </source>
</reference>
<feature type="domain" description="NodB homology" evidence="6">
    <location>
        <begin position="34"/>
        <end position="143"/>
    </location>
</feature>
<evidence type="ECO:0000256" key="5">
    <source>
        <dbReference type="ARBA" id="ARBA00032976"/>
    </source>
</evidence>
<dbReference type="EMBL" id="SNZR01000011">
    <property type="protein sequence ID" value="TDR95041.1"/>
    <property type="molecule type" value="Genomic_DNA"/>
</dbReference>
<dbReference type="GO" id="GO:0016810">
    <property type="term" value="F:hydrolase activity, acting on carbon-nitrogen (but not peptide) bonds"/>
    <property type="evidence" value="ECO:0007669"/>
    <property type="project" value="InterPro"/>
</dbReference>
<dbReference type="PANTHER" id="PTHR34216">
    <property type="match status" value="1"/>
</dbReference>